<dbReference type="HOGENOM" id="CLU_2769109_0_0_7"/>
<evidence type="ECO:0000313" key="2">
    <source>
        <dbReference type="EMBL" id="EEB34344.1"/>
    </source>
</evidence>
<dbReference type="GeneID" id="83731558"/>
<dbReference type="SUPFAM" id="SSF46955">
    <property type="entry name" value="Putative DNA-binding domain"/>
    <property type="match status" value="1"/>
</dbReference>
<comment type="caution">
    <text evidence="2">The sequence shown here is derived from an EMBL/GenBank/DDBJ whole genome shotgun (WGS) entry which is preliminary data.</text>
</comment>
<dbReference type="InterPro" id="IPR041657">
    <property type="entry name" value="HTH_17"/>
</dbReference>
<sequence>MKERLNWREACEVLGCSKSTLYRLVANGQLRAFGVGSRGRWYSRTECERFVLDRCGMAVAPLAKAGASG</sequence>
<reference evidence="2 3" key="2">
    <citation type="submission" date="2008-10" db="EMBL/GenBank/DDBJ databases">
        <authorList>
            <person name="Fulton L."/>
            <person name="Clifton S."/>
            <person name="Fulton B."/>
            <person name="Xu J."/>
            <person name="Minx P."/>
            <person name="Pepin K.H."/>
            <person name="Johnson M."/>
            <person name="Bhonagiri V."/>
            <person name="Nash W.E."/>
            <person name="Mardis E.R."/>
            <person name="Wilson R.K."/>
        </authorList>
    </citation>
    <scope>NUCLEOTIDE SEQUENCE [LARGE SCALE GENOMIC DNA]</scope>
    <source>
        <strain evidence="2 3">ATCC 29098</strain>
    </source>
</reference>
<dbReference type="OrthoDB" id="5460787at2"/>
<reference evidence="2 3" key="1">
    <citation type="submission" date="2008-10" db="EMBL/GenBank/DDBJ databases">
        <title>Draft genome sequence of Desulvovibrio piger (ATCC 29098).</title>
        <authorList>
            <person name="Sudarsanam P."/>
            <person name="Ley R."/>
            <person name="Guruge J."/>
            <person name="Turnbaugh P.J."/>
            <person name="Mahowald M."/>
            <person name="Liep D."/>
            <person name="Gordon J."/>
        </authorList>
    </citation>
    <scope>NUCLEOTIDE SEQUENCE [LARGE SCALE GENOMIC DNA]</scope>
    <source>
        <strain evidence="2 3">ATCC 29098</strain>
    </source>
</reference>
<dbReference type="Pfam" id="PF12728">
    <property type="entry name" value="HTH_17"/>
    <property type="match status" value="1"/>
</dbReference>
<dbReference type="InterPro" id="IPR009061">
    <property type="entry name" value="DNA-bd_dom_put_sf"/>
</dbReference>
<proteinExistence type="predicted"/>
<dbReference type="RefSeq" id="WP_006004854.1">
    <property type="nucleotide sequence ID" value="NZ_DS996354.1"/>
</dbReference>
<feature type="domain" description="Helix-turn-helix" evidence="1">
    <location>
        <begin position="8"/>
        <end position="42"/>
    </location>
</feature>
<gene>
    <name evidence="2" type="ORF">DESPIG_00729</name>
</gene>
<accession>B6WRN8</accession>
<dbReference type="GO" id="GO:0003677">
    <property type="term" value="F:DNA binding"/>
    <property type="evidence" value="ECO:0007669"/>
    <property type="project" value="InterPro"/>
</dbReference>
<dbReference type="Proteomes" id="UP000003676">
    <property type="component" value="Unassembled WGS sequence"/>
</dbReference>
<dbReference type="InterPro" id="IPR010093">
    <property type="entry name" value="SinI_DNA-bd"/>
</dbReference>
<name>B6WRN8_9BACT</name>
<dbReference type="AlphaFoldDB" id="B6WRN8"/>
<evidence type="ECO:0000313" key="3">
    <source>
        <dbReference type="Proteomes" id="UP000003676"/>
    </source>
</evidence>
<dbReference type="EMBL" id="ABXU01000024">
    <property type="protein sequence ID" value="EEB34344.1"/>
    <property type="molecule type" value="Genomic_DNA"/>
</dbReference>
<dbReference type="eggNOG" id="ENOG5032FWA">
    <property type="taxonomic scope" value="Bacteria"/>
</dbReference>
<protein>
    <submittedName>
        <fullName evidence="2">DNA binding domain, excisionase family</fullName>
    </submittedName>
</protein>
<organism evidence="2 3">
    <name type="scientific">Desulfovibrio piger ATCC 29098</name>
    <dbReference type="NCBI Taxonomy" id="411464"/>
    <lineage>
        <taxon>Bacteria</taxon>
        <taxon>Pseudomonadati</taxon>
        <taxon>Thermodesulfobacteriota</taxon>
        <taxon>Desulfovibrionia</taxon>
        <taxon>Desulfovibrionales</taxon>
        <taxon>Desulfovibrionaceae</taxon>
        <taxon>Desulfovibrio</taxon>
    </lineage>
</organism>
<dbReference type="NCBIfam" id="TIGR01764">
    <property type="entry name" value="excise"/>
    <property type="match status" value="1"/>
</dbReference>
<evidence type="ECO:0000259" key="1">
    <source>
        <dbReference type="Pfam" id="PF12728"/>
    </source>
</evidence>